<proteinExistence type="predicted"/>
<evidence type="ECO:0000313" key="2">
    <source>
        <dbReference type="EMBL" id="CAB0004621.1"/>
    </source>
</evidence>
<evidence type="ECO:0000256" key="1">
    <source>
        <dbReference type="SAM" id="MobiDB-lite"/>
    </source>
</evidence>
<keyword evidence="3" id="KW-1185">Reference proteome</keyword>
<name>A0A6H5GQE2_9HEMI</name>
<feature type="compositionally biased region" description="Low complexity" evidence="1">
    <location>
        <begin position="100"/>
        <end position="121"/>
    </location>
</feature>
<reference evidence="2 3" key="1">
    <citation type="submission" date="2020-02" db="EMBL/GenBank/DDBJ databases">
        <authorList>
            <person name="Ferguson B K."/>
        </authorList>
    </citation>
    <scope>NUCLEOTIDE SEQUENCE [LARGE SCALE GENOMIC DNA]</scope>
</reference>
<organism evidence="2 3">
    <name type="scientific">Nesidiocoris tenuis</name>
    <dbReference type="NCBI Taxonomy" id="355587"/>
    <lineage>
        <taxon>Eukaryota</taxon>
        <taxon>Metazoa</taxon>
        <taxon>Ecdysozoa</taxon>
        <taxon>Arthropoda</taxon>
        <taxon>Hexapoda</taxon>
        <taxon>Insecta</taxon>
        <taxon>Pterygota</taxon>
        <taxon>Neoptera</taxon>
        <taxon>Paraneoptera</taxon>
        <taxon>Hemiptera</taxon>
        <taxon>Heteroptera</taxon>
        <taxon>Panheteroptera</taxon>
        <taxon>Cimicomorpha</taxon>
        <taxon>Miridae</taxon>
        <taxon>Dicyphina</taxon>
        <taxon>Nesidiocoris</taxon>
    </lineage>
</organism>
<dbReference type="EMBL" id="CADCXU010015118">
    <property type="protein sequence ID" value="CAB0004621.1"/>
    <property type="molecule type" value="Genomic_DNA"/>
</dbReference>
<feature type="region of interest" description="Disordered" evidence="1">
    <location>
        <begin position="85"/>
        <end position="139"/>
    </location>
</feature>
<sequence length="160" mass="17893">MDIQVEIPTQFNWYLYDLMPNLPGCLRIHRLSASSSDALCSRIAEIRDDSSLNAVQGGPPVASILSRRITFGDFRTNLCIRCASSRKTTARHRQRPRPSSPSSSPTPTITIRPSQLTSTSSRSKRTSRETPESAVSEPSIRIWTSTRSCPILSYRRIRAS</sequence>
<protein>
    <submittedName>
        <fullName evidence="2">Uncharacterized protein</fullName>
    </submittedName>
</protein>
<dbReference type="AlphaFoldDB" id="A0A6H5GQE2"/>
<gene>
    <name evidence="2" type="ORF">NTEN_LOCUS10098</name>
</gene>
<accession>A0A6H5GQE2</accession>
<evidence type="ECO:0000313" key="3">
    <source>
        <dbReference type="Proteomes" id="UP000479000"/>
    </source>
</evidence>
<dbReference type="Proteomes" id="UP000479000">
    <property type="component" value="Unassembled WGS sequence"/>
</dbReference>